<dbReference type="GO" id="GO:0004656">
    <property type="term" value="F:procollagen-proline 4-dioxygenase activity"/>
    <property type="evidence" value="ECO:0007669"/>
    <property type="project" value="InterPro"/>
</dbReference>
<reference evidence="9" key="1">
    <citation type="submission" date="2021-06" db="EMBL/GenBank/DDBJ databases">
        <authorList>
            <person name="Hodson N. C."/>
            <person name="Mongue J. A."/>
            <person name="Jaron S. K."/>
        </authorList>
    </citation>
    <scope>NUCLEOTIDE SEQUENCE</scope>
</reference>
<dbReference type="Pfam" id="PF08336">
    <property type="entry name" value="P4Ha_N"/>
    <property type="match status" value="1"/>
</dbReference>
<dbReference type="GO" id="GO:0031418">
    <property type="term" value="F:L-ascorbic acid binding"/>
    <property type="evidence" value="ECO:0007669"/>
    <property type="project" value="UniProtKB-KW"/>
</dbReference>
<dbReference type="InterPro" id="IPR006620">
    <property type="entry name" value="Pro_4_hyd_alph"/>
</dbReference>
<name>A0A8J2J1Z2_9HEXA</name>
<feature type="domain" description="Prolyl 4-hydroxylase alpha subunit" evidence="8">
    <location>
        <begin position="324"/>
        <end position="479"/>
    </location>
</feature>
<evidence type="ECO:0000256" key="1">
    <source>
        <dbReference type="ARBA" id="ARBA00001961"/>
    </source>
</evidence>
<dbReference type="SMART" id="SM00702">
    <property type="entry name" value="P4Hc"/>
    <property type="match status" value="1"/>
</dbReference>
<evidence type="ECO:0000256" key="4">
    <source>
        <dbReference type="ARBA" id="ARBA00022964"/>
    </source>
</evidence>
<accession>A0A8J2J1Z2</accession>
<evidence type="ECO:0000259" key="8">
    <source>
        <dbReference type="SMART" id="SM00702"/>
    </source>
</evidence>
<dbReference type="AlphaFoldDB" id="A0A8J2J1Z2"/>
<keyword evidence="6" id="KW-0408">Iron</keyword>
<keyword evidence="3" id="KW-0847">Vitamin C</keyword>
<dbReference type="GO" id="GO:0005506">
    <property type="term" value="F:iron ion binding"/>
    <property type="evidence" value="ECO:0007669"/>
    <property type="project" value="InterPro"/>
</dbReference>
<dbReference type="Proteomes" id="UP000708208">
    <property type="component" value="Unassembled WGS sequence"/>
</dbReference>
<evidence type="ECO:0000256" key="3">
    <source>
        <dbReference type="ARBA" id="ARBA00022896"/>
    </source>
</evidence>
<comment type="caution">
    <text evidence="9">The sequence shown here is derived from an EMBL/GenBank/DDBJ whole genome shotgun (WGS) entry which is preliminary data.</text>
</comment>
<dbReference type="GO" id="GO:0005783">
    <property type="term" value="C:endoplasmic reticulum"/>
    <property type="evidence" value="ECO:0007669"/>
    <property type="project" value="InterPro"/>
</dbReference>
<evidence type="ECO:0000256" key="5">
    <source>
        <dbReference type="ARBA" id="ARBA00023002"/>
    </source>
</evidence>
<organism evidence="9 10">
    <name type="scientific">Allacma fusca</name>
    <dbReference type="NCBI Taxonomy" id="39272"/>
    <lineage>
        <taxon>Eukaryota</taxon>
        <taxon>Metazoa</taxon>
        <taxon>Ecdysozoa</taxon>
        <taxon>Arthropoda</taxon>
        <taxon>Hexapoda</taxon>
        <taxon>Collembola</taxon>
        <taxon>Symphypleona</taxon>
        <taxon>Sminthuridae</taxon>
        <taxon>Allacma</taxon>
    </lineage>
</organism>
<dbReference type="OrthoDB" id="420380at2759"/>
<proteinExistence type="predicted"/>
<dbReference type="InterPro" id="IPR013547">
    <property type="entry name" value="P4H_N"/>
</dbReference>
<evidence type="ECO:0000256" key="6">
    <source>
        <dbReference type="ARBA" id="ARBA00023004"/>
    </source>
</evidence>
<dbReference type="PANTHER" id="PTHR10869:SF244">
    <property type="entry name" value="PROLYL 4-HYDROXYLASE SUBUNIT ALPHA-2"/>
    <property type="match status" value="1"/>
</dbReference>
<evidence type="ECO:0000256" key="7">
    <source>
        <dbReference type="SAM" id="SignalP"/>
    </source>
</evidence>
<feature type="chain" id="PRO_5035248858" description="Prolyl 4-hydroxylase alpha subunit domain-containing protein" evidence="7">
    <location>
        <begin position="22"/>
        <end position="820"/>
    </location>
</feature>
<sequence length="820" mass="94417">MTSFFLLVVLSFFVQCQFAQAIHPWAHNLEELGHFEAEIAQNLVELFPLKSFSNYGNKRLLNLILKELQENVSEKTVIQRSVKEKKFSQNPICAYKLIWRLKVLLKDILLQTSVKRSDILIRKFVLLLWKNGLLDAKSSIENILMLQLIYDLDSEQISNGWISFQTNCTLNSLNCLEIATHAMNTKQYTFVITWLELAKRKALDDKHASIPNIEFALASAIENHNKALDSTSTTFLDDRFFSRKLRAHVPQDHKRAQRLRSIQLENNGGKRQKLYEKLNYVGLCSGQNYQTEDEKSNLICWLEFKLHPGLAIGPIKMQLLARNPDIVQIYEFIGDKETRKLALSSSPFKAATQNPAAIRRFQDLFGMNISSEVTAEDLHVQSYPFGNHFLPGKDFKQPVLPETVHELPLAMLMIHLNDIGEDNGGDTAFPYSRTTARPVKGSAVFWFNRLSDGSSDKNAVHGVCPITFGNKLVAKFFVPFDKRLISGKCNLKPTERFQIPANNMYFKKPDLLPHVVSKRQKPPIQGLMENFSKYSYASPNGLTELVQLEWKFYPEIKRLFQRHLNKTKYIRLDKSNEDILACLEDFEQSTEKIVGNLNELPLNDLQSVKKVALNPLAIYKVLGRFRKYYLPWTIRKIEPRNRLKTKLQSLLDKMYNVSGGPVRDDHEKAMLVIARIQFIYDLEVKDVAAGLIDGFDARVTLNAKDCYLIGQQAILTDQFTTGIAWLEFALHLVENTNDNSMAADDVYNELAAAEIQHDEEHPKNRIVDYNFFVKPLSKTPDPSHRITHRFLYDQELKEDWNIDKHYDNKLWQVCAGKIEQ</sequence>
<keyword evidence="5" id="KW-0560">Oxidoreductase</keyword>
<evidence type="ECO:0000313" key="9">
    <source>
        <dbReference type="EMBL" id="CAG7674968.1"/>
    </source>
</evidence>
<protein>
    <recommendedName>
        <fullName evidence="8">Prolyl 4-hydroxylase alpha subunit domain-containing protein</fullName>
    </recommendedName>
</protein>
<keyword evidence="10" id="KW-1185">Reference proteome</keyword>
<evidence type="ECO:0000256" key="2">
    <source>
        <dbReference type="ARBA" id="ARBA00022723"/>
    </source>
</evidence>
<dbReference type="EMBL" id="CAJVCH010013358">
    <property type="protein sequence ID" value="CAG7674968.1"/>
    <property type="molecule type" value="Genomic_DNA"/>
</dbReference>
<comment type="cofactor">
    <cofactor evidence="1">
        <name>L-ascorbate</name>
        <dbReference type="ChEBI" id="CHEBI:38290"/>
    </cofactor>
</comment>
<feature type="non-terminal residue" evidence="9">
    <location>
        <position position="1"/>
    </location>
</feature>
<keyword evidence="2" id="KW-0479">Metal-binding</keyword>
<evidence type="ECO:0000313" key="10">
    <source>
        <dbReference type="Proteomes" id="UP000708208"/>
    </source>
</evidence>
<keyword evidence="4" id="KW-0223">Dioxygenase</keyword>
<feature type="signal peptide" evidence="7">
    <location>
        <begin position="1"/>
        <end position="21"/>
    </location>
</feature>
<gene>
    <name evidence="9" type="ORF">AFUS01_LOCUS2344</name>
</gene>
<dbReference type="InterPro" id="IPR045054">
    <property type="entry name" value="P4HA-like"/>
</dbReference>
<dbReference type="PANTHER" id="PTHR10869">
    <property type="entry name" value="PROLYL 4-HYDROXYLASE ALPHA SUBUNIT"/>
    <property type="match status" value="1"/>
</dbReference>
<keyword evidence="7" id="KW-0732">Signal</keyword>